<dbReference type="EMBL" id="CAAALY010028820">
    <property type="protein sequence ID" value="VEL16535.1"/>
    <property type="molecule type" value="Genomic_DNA"/>
</dbReference>
<sequence length="157" mass="16906">MRWVIPSIILGTALLLGAYRSVIFGGNNSSGTGLISLIIEVSQKLGLPSEWLEGLVGIELPRPGSGLSDRESPLSESPSHTGFSPGISFDDSSTEFKLPECQPNAFSLDQLVRHQHLSILGHVFDVSTNLDMYGTEGGYADFTGKVECSDDIFIFIS</sequence>
<keyword evidence="3" id="KW-1185">Reference proteome</keyword>
<accession>A0A448WP24</accession>
<dbReference type="OrthoDB" id="10257697at2759"/>
<name>A0A448WP24_9PLAT</name>
<proteinExistence type="predicted"/>
<comment type="caution">
    <text evidence="2">The sequence shown here is derived from an EMBL/GenBank/DDBJ whole genome shotgun (WGS) entry which is preliminary data.</text>
</comment>
<dbReference type="InterPro" id="IPR036400">
    <property type="entry name" value="Cyt_B5-like_heme/steroid_sf"/>
</dbReference>
<gene>
    <name evidence="2" type="ORF">PXEA_LOCUS9975</name>
</gene>
<dbReference type="Proteomes" id="UP000784294">
    <property type="component" value="Unassembled WGS sequence"/>
</dbReference>
<evidence type="ECO:0008006" key="4">
    <source>
        <dbReference type="Google" id="ProtNLM"/>
    </source>
</evidence>
<evidence type="ECO:0000313" key="3">
    <source>
        <dbReference type="Proteomes" id="UP000784294"/>
    </source>
</evidence>
<evidence type="ECO:0000256" key="1">
    <source>
        <dbReference type="SAM" id="MobiDB-lite"/>
    </source>
</evidence>
<organism evidence="2 3">
    <name type="scientific">Protopolystoma xenopodis</name>
    <dbReference type="NCBI Taxonomy" id="117903"/>
    <lineage>
        <taxon>Eukaryota</taxon>
        <taxon>Metazoa</taxon>
        <taxon>Spiralia</taxon>
        <taxon>Lophotrochozoa</taxon>
        <taxon>Platyhelminthes</taxon>
        <taxon>Monogenea</taxon>
        <taxon>Polyopisthocotylea</taxon>
        <taxon>Polystomatidea</taxon>
        <taxon>Polystomatidae</taxon>
        <taxon>Protopolystoma</taxon>
    </lineage>
</organism>
<protein>
    <recommendedName>
        <fullName evidence="4">Cytochrome b5 heme-binding domain-containing protein</fullName>
    </recommendedName>
</protein>
<dbReference type="Gene3D" id="3.10.120.10">
    <property type="entry name" value="Cytochrome b5-like heme/steroid binding domain"/>
    <property type="match status" value="1"/>
</dbReference>
<dbReference type="AlphaFoldDB" id="A0A448WP24"/>
<feature type="region of interest" description="Disordered" evidence="1">
    <location>
        <begin position="64"/>
        <end position="86"/>
    </location>
</feature>
<reference evidence="2" key="1">
    <citation type="submission" date="2018-11" db="EMBL/GenBank/DDBJ databases">
        <authorList>
            <consortium name="Pathogen Informatics"/>
        </authorList>
    </citation>
    <scope>NUCLEOTIDE SEQUENCE</scope>
</reference>
<evidence type="ECO:0000313" key="2">
    <source>
        <dbReference type="EMBL" id="VEL16535.1"/>
    </source>
</evidence>